<feature type="domain" description="UspA" evidence="2">
    <location>
        <begin position="5"/>
        <end position="144"/>
    </location>
</feature>
<keyword evidence="4" id="KW-1185">Reference proteome</keyword>
<evidence type="ECO:0000256" key="1">
    <source>
        <dbReference type="SAM" id="MobiDB-lite"/>
    </source>
</evidence>
<gene>
    <name evidence="3" type="ORF">GCM10022244_56360</name>
</gene>
<dbReference type="InterPro" id="IPR014729">
    <property type="entry name" value="Rossmann-like_a/b/a_fold"/>
</dbReference>
<proteinExistence type="predicted"/>
<evidence type="ECO:0000313" key="3">
    <source>
        <dbReference type="EMBL" id="GAA3941087.1"/>
    </source>
</evidence>
<dbReference type="InterPro" id="IPR006016">
    <property type="entry name" value="UspA"/>
</dbReference>
<comment type="caution">
    <text evidence="3">The sequence shown here is derived from an EMBL/GenBank/DDBJ whole genome shotgun (WGS) entry which is preliminary data.</text>
</comment>
<sequence length="186" mass="19397">MTPGRVVVGVSGSLASLAALRQATAHARRASVPLVAVLAWEPPEGETLYARHPDRAWARLWAEDARLRLARAVEDGLGRVPDGPAVELRTVRAAPVTALCALARPDDLLVLGAAARPGLTARLRARPVRRGVLARAACPVLLVPGPALRPGEARVLRRSARTPAPEGTGTGVRGREPGAGVGRRAG</sequence>
<dbReference type="Proteomes" id="UP001501000">
    <property type="component" value="Unassembled WGS sequence"/>
</dbReference>
<dbReference type="CDD" id="cd00293">
    <property type="entry name" value="USP-like"/>
    <property type="match status" value="1"/>
</dbReference>
<evidence type="ECO:0000259" key="2">
    <source>
        <dbReference type="Pfam" id="PF00582"/>
    </source>
</evidence>
<dbReference type="Gene3D" id="3.40.50.620">
    <property type="entry name" value="HUPs"/>
    <property type="match status" value="1"/>
</dbReference>
<dbReference type="SUPFAM" id="SSF52402">
    <property type="entry name" value="Adenine nucleotide alpha hydrolases-like"/>
    <property type="match status" value="1"/>
</dbReference>
<feature type="region of interest" description="Disordered" evidence="1">
    <location>
        <begin position="154"/>
        <end position="186"/>
    </location>
</feature>
<protein>
    <recommendedName>
        <fullName evidence="2">UspA domain-containing protein</fullName>
    </recommendedName>
</protein>
<organism evidence="3 4">
    <name type="scientific">Streptomyces gulbargensis</name>
    <dbReference type="NCBI Taxonomy" id="364901"/>
    <lineage>
        <taxon>Bacteria</taxon>
        <taxon>Bacillati</taxon>
        <taxon>Actinomycetota</taxon>
        <taxon>Actinomycetes</taxon>
        <taxon>Kitasatosporales</taxon>
        <taxon>Streptomycetaceae</taxon>
        <taxon>Streptomyces</taxon>
    </lineage>
</organism>
<dbReference type="RefSeq" id="WP_345287840.1">
    <property type="nucleotide sequence ID" value="NZ_BAABAJ010000031.1"/>
</dbReference>
<name>A0ABP7NA92_9ACTN</name>
<dbReference type="Pfam" id="PF00582">
    <property type="entry name" value="Usp"/>
    <property type="match status" value="1"/>
</dbReference>
<evidence type="ECO:0000313" key="4">
    <source>
        <dbReference type="Proteomes" id="UP001501000"/>
    </source>
</evidence>
<reference evidence="4" key="1">
    <citation type="journal article" date="2019" name="Int. J. Syst. Evol. Microbiol.">
        <title>The Global Catalogue of Microorganisms (GCM) 10K type strain sequencing project: providing services to taxonomists for standard genome sequencing and annotation.</title>
        <authorList>
            <consortium name="The Broad Institute Genomics Platform"/>
            <consortium name="The Broad Institute Genome Sequencing Center for Infectious Disease"/>
            <person name="Wu L."/>
            <person name="Ma J."/>
        </authorList>
    </citation>
    <scope>NUCLEOTIDE SEQUENCE [LARGE SCALE GENOMIC DNA]</scope>
    <source>
        <strain evidence="4">JCM 16956</strain>
    </source>
</reference>
<feature type="compositionally biased region" description="Gly residues" evidence="1">
    <location>
        <begin position="168"/>
        <end position="186"/>
    </location>
</feature>
<accession>A0ABP7NA92</accession>
<dbReference type="EMBL" id="BAABAJ010000031">
    <property type="protein sequence ID" value="GAA3941087.1"/>
    <property type="molecule type" value="Genomic_DNA"/>
</dbReference>